<evidence type="ECO:0000256" key="3">
    <source>
        <dbReference type="ARBA" id="ARBA00023163"/>
    </source>
</evidence>
<dbReference type="RefSeq" id="WP_128643474.1">
    <property type="nucleotide sequence ID" value="NZ_CP008949.1"/>
</dbReference>
<dbReference type="GO" id="GO:0045892">
    <property type="term" value="P:negative regulation of DNA-templated transcription"/>
    <property type="evidence" value="ECO:0007669"/>
    <property type="project" value="TreeGrafter"/>
</dbReference>
<reference evidence="6 7" key="1">
    <citation type="submission" date="2014-07" db="EMBL/GenBank/DDBJ databases">
        <title>Genome Sequence of Rhodococcus opacus Strain R7, a Biodegrader of Mono- and Polycyclic Aromatic Hydrocarbons.</title>
        <authorList>
            <person name="Di Gennaro P."/>
            <person name="Zampolli J."/>
            <person name="Presti I."/>
            <person name="Cappelletti M."/>
            <person name="D'Ursi P."/>
            <person name="Orro A."/>
            <person name="Mezzelani A."/>
            <person name="Milanesi L."/>
        </authorList>
    </citation>
    <scope>NUCLEOTIDE SEQUENCE [LARGE SCALE GENOMIC DNA]</scope>
    <source>
        <strain evidence="6 7">R7</strain>
        <plasmid evidence="6">pPDG2</plasmid>
    </source>
</reference>
<dbReference type="Proteomes" id="UP000028488">
    <property type="component" value="Plasmid pPDG2"/>
</dbReference>
<keyword evidence="1" id="KW-0805">Transcription regulation</keyword>
<evidence type="ECO:0000313" key="7">
    <source>
        <dbReference type="Proteomes" id="UP000028488"/>
    </source>
</evidence>
<dbReference type="InterPro" id="IPR005471">
    <property type="entry name" value="Tscrpt_reg_IclR_N"/>
</dbReference>
<evidence type="ECO:0000256" key="2">
    <source>
        <dbReference type="ARBA" id="ARBA00023125"/>
    </source>
</evidence>
<keyword evidence="3" id="KW-0804">Transcription</keyword>
<dbReference type="PROSITE" id="PS51077">
    <property type="entry name" value="HTH_ICLR"/>
    <property type="match status" value="1"/>
</dbReference>
<dbReference type="InterPro" id="IPR036390">
    <property type="entry name" value="WH_DNA-bd_sf"/>
</dbReference>
<evidence type="ECO:0008006" key="8">
    <source>
        <dbReference type="Google" id="ProtNLM"/>
    </source>
</evidence>
<dbReference type="InterPro" id="IPR014757">
    <property type="entry name" value="Tscrpt_reg_IclR_C"/>
</dbReference>
<dbReference type="AlphaFoldDB" id="A0A076F0P2"/>
<name>A0A076F0P2_RHOOP</name>
<evidence type="ECO:0000256" key="1">
    <source>
        <dbReference type="ARBA" id="ARBA00023015"/>
    </source>
</evidence>
<gene>
    <name evidence="6" type="ORF">EP51_43650</name>
</gene>
<accession>A0A076F0P2</accession>
<dbReference type="SMART" id="SM00346">
    <property type="entry name" value="HTH_ICLR"/>
    <property type="match status" value="1"/>
</dbReference>
<sequence>MVEVADERPAPPYPIESVDRTLTLIRMLAERREVKLSEVREQLGVGQSTAHRLLAMFVYRGFAVQDSATRAYRAGPALLTLRHDPEVRLDVARDIRPMLSWLARESGETAHFGVLDGTDVRYVDVVESNQVLRVTGRRAQTRPAHATSIGRAMLSAESDASVRARYRGGPSHADTHTDFDALLRELAQSRRRGYARNRGDVEPGVCSVGVAVVTRDGELLGGLSVAAPESRWSTPIERADVKLLLDVAAKLAASTE</sequence>
<protein>
    <recommendedName>
        <fullName evidence="8">IclR family transcriptional regulator</fullName>
    </recommendedName>
</protein>
<dbReference type="EMBL" id="CP008949">
    <property type="protein sequence ID" value="AII10997.1"/>
    <property type="molecule type" value="Genomic_DNA"/>
</dbReference>
<dbReference type="Pfam" id="PF01614">
    <property type="entry name" value="IclR_C"/>
    <property type="match status" value="1"/>
</dbReference>
<dbReference type="GO" id="GO:0003677">
    <property type="term" value="F:DNA binding"/>
    <property type="evidence" value="ECO:0007669"/>
    <property type="project" value="UniProtKB-KW"/>
</dbReference>
<evidence type="ECO:0000259" key="5">
    <source>
        <dbReference type="PROSITE" id="PS51078"/>
    </source>
</evidence>
<keyword evidence="2" id="KW-0238">DNA-binding</keyword>
<dbReference type="Gene3D" id="1.10.10.10">
    <property type="entry name" value="Winged helix-like DNA-binding domain superfamily/Winged helix DNA-binding domain"/>
    <property type="match status" value="1"/>
</dbReference>
<feature type="domain" description="HTH iclR-type" evidence="4">
    <location>
        <begin position="15"/>
        <end position="76"/>
    </location>
</feature>
<dbReference type="GO" id="GO:0003700">
    <property type="term" value="F:DNA-binding transcription factor activity"/>
    <property type="evidence" value="ECO:0007669"/>
    <property type="project" value="TreeGrafter"/>
</dbReference>
<keyword evidence="6" id="KW-0614">Plasmid</keyword>
<feature type="domain" description="IclR-ED" evidence="5">
    <location>
        <begin position="77"/>
        <end position="256"/>
    </location>
</feature>
<geneLocation type="plasmid" evidence="6 7">
    <name>pPDG2</name>
</geneLocation>
<dbReference type="InterPro" id="IPR050707">
    <property type="entry name" value="HTH_MetabolicPath_Reg"/>
</dbReference>
<evidence type="ECO:0000259" key="4">
    <source>
        <dbReference type="PROSITE" id="PS51077"/>
    </source>
</evidence>
<dbReference type="Pfam" id="PF09339">
    <property type="entry name" value="HTH_IclR"/>
    <property type="match status" value="1"/>
</dbReference>
<dbReference type="SUPFAM" id="SSF55781">
    <property type="entry name" value="GAF domain-like"/>
    <property type="match status" value="1"/>
</dbReference>
<dbReference type="PANTHER" id="PTHR30136:SF24">
    <property type="entry name" value="HTH-TYPE TRANSCRIPTIONAL REPRESSOR ALLR"/>
    <property type="match status" value="1"/>
</dbReference>
<evidence type="ECO:0000313" key="6">
    <source>
        <dbReference type="EMBL" id="AII10997.1"/>
    </source>
</evidence>
<proteinExistence type="predicted"/>
<dbReference type="SUPFAM" id="SSF46785">
    <property type="entry name" value="Winged helix' DNA-binding domain"/>
    <property type="match status" value="1"/>
</dbReference>
<dbReference type="InterPro" id="IPR029016">
    <property type="entry name" value="GAF-like_dom_sf"/>
</dbReference>
<dbReference type="Gene3D" id="3.30.450.40">
    <property type="match status" value="1"/>
</dbReference>
<dbReference type="PROSITE" id="PS51078">
    <property type="entry name" value="ICLR_ED"/>
    <property type="match status" value="1"/>
</dbReference>
<dbReference type="PANTHER" id="PTHR30136">
    <property type="entry name" value="HELIX-TURN-HELIX TRANSCRIPTIONAL REGULATOR, ICLR FAMILY"/>
    <property type="match status" value="1"/>
</dbReference>
<dbReference type="InterPro" id="IPR036388">
    <property type="entry name" value="WH-like_DNA-bd_sf"/>
</dbReference>
<organism evidence="6 7">
    <name type="scientific">Rhodococcus opacus</name>
    <name type="common">Nocardia opaca</name>
    <dbReference type="NCBI Taxonomy" id="37919"/>
    <lineage>
        <taxon>Bacteria</taxon>
        <taxon>Bacillati</taxon>
        <taxon>Actinomycetota</taxon>
        <taxon>Actinomycetes</taxon>
        <taxon>Mycobacteriales</taxon>
        <taxon>Nocardiaceae</taxon>
        <taxon>Rhodococcus</taxon>
    </lineage>
</organism>